<keyword evidence="5" id="KW-0813">Transport</keyword>
<dbReference type="GO" id="GO:0031966">
    <property type="term" value="C:mitochondrial membrane"/>
    <property type="evidence" value="ECO:0007669"/>
    <property type="project" value="UniProtKB-SubCell"/>
</dbReference>
<evidence type="ECO:0000256" key="5">
    <source>
        <dbReference type="ARBA" id="ARBA00022448"/>
    </source>
</evidence>
<evidence type="ECO:0000256" key="3">
    <source>
        <dbReference type="ARBA" id="ARBA00012944"/>
    </source>
</evidence>
<evidence type="ECO:0000256" key="13">
    <source>
        <dbReference type="ARBA" id="ARBA00023136"/>
    </source>
</evidence>
<evidence type="ECO:0000256" key="12">
    <source>
        <dbReference type="ARBA" id="ARBA00023128"/>
    </source>
</evidence>
<accession>A0A3S6I6S5</accession>
<feature type="transmembrane region" description="Helical" evidence="16">
    <location>
        <begin position="30"/>
        <end position="47"/>
    </location>
</feature>
<evidence type="ECO:0000256" key="2">
    <source>
        <dbReference type="ARBA" id="ARBA00005698"/>
    </source>
</evidence>
<feature type="transmembrane region" description="Helical" evidence="16">
    <location>
        <begin position="85"/>
        <end position="106"/>
    </location>
</feature>
<protein>
    <recommendedName>
        <fullName evidence="4">NADH-ubiquinone oxidoreductase chain 6</fullName>
        <ecNumber evidence="3">7.1.1.2</ecNumber>
    </recommendedName>
    <alternativeName>
        <fullName evidence="14">NADH dehydrogenase subunit 6</fullName>
    </alternativeName>
</protein>
<keyword evidence="11" id="KW-0520">NAD</keyword>
<gene>
    <name evidence="17" type="primary">nad6</name>
</gene>
<comment type="catalytic activity">
    <reaction evidence="15">
        <text>a ubiquinone + NADH + 5 H(+)(in) = a ubiquinol + NAD(+) + 4 H(+)(out)</text>
        <dbReference type="Rhea" id="RHEA:29091"/>
        <dbReference type="Rhea" id="RHEA-COMP:9565"/>
        <dbReference type="Rhea" id="RHEA-COMP:9566"/>
        <dbReference type="ChEBI" id="CHEBI:15378"/>
        <dbReference type="ChEBI" id="CHEBI:16389"/>
        <dbReference type="ChEBI" id="CHEBI:17976"/>
        <dbReference type="ChEBI" id="CHEBI:57540"/>
        <dbReference type="ChEBI" id="CHEBI:57945"/>
        <dbReference type="EC" id="7.1.1.2"/>
    </reaction>
</comment>
<dbReference type="PANTHER" id="PTHR11435">
    <property type="entry name" value="NADH UBIQUINONE OXIDOREDUCTASE SUBUNIT ND6"/>
    <property type="match status" value="1"/>
</dbReference>
<evidence type="ECO:0000256" key="7">
    <source>
        <dbReference type="ARBA" id="ARBA00022692"/>
    </source>
</evidence>
<evidence type="ECO:0000256" key="16">
    <source>
        <dbReference type="SAM" id="Phobius"/>
    </source>
</evidence>
<dbReference type="InterPro" id="IPR050269">
    <property type="entry name" value="ComplexI_Subunit6"/>
</dbReference>
<name>A0A3S6I6S5_9EUCA</name>
<evidence type="ECO:0000256" key="6">
    <source>
        <dbReference type="ARBA" id="ARBA00022660"/>
    </source>
</evidence>
<dbReference type="PANTHER" id="PTHR11435:SF1">
    <property type="entry name" value="NADH-UBIQUINONE OXIDOREDUCTASE CHAIN 6"/>
    <property type="match status" value="1"/>
</dbReference>
<dbReference type="EMBL" id="KX343005">
    <property type="protein sequence ID" value="ART66024.1"/>
    <property type="molecule type" value="Genomic_DNA"/>
</dbReference>
<evidence type="ECO:0000313" key="17">
    <source>
        <dbReference type="EMBL" id="ART66024.1"/>
    </source>
</evidence>
<geneLocation type="mitochondrion" evidence="17"/>
<evidence type="ECO:0000256" key="11">
    <source>
        <dbReference type="ARBA" id="ARBA00023027"/>
    </source>
</evidence>
<proteinExistence type="inferred from homology"/>
<evidence type="ECO:0000256" key="9">
    <source>
        <dbReference type="ARBA" id="ARBA00022982"/>
    </source>
</evidence>
<keyword evidence="12 17" id="KW-0496">Mitochondrion</keyword>
<dbReference type="AlphaFoldDB" id="A0A3S6I6S5"/>
<keyword evidence="8" id="KW-1278">Translocase</keyword>
<keyword evidence="9" id="KW-0249">Electron transport</keyword>
<sequence length="173" mass="19398">MLTSEILTIFLPLALLTSLLFLFLKHPLSLGLALLLQTVNVCLASGVKMSSYWFSYILFLVFLGGLLVLFIYVTSLASNEKLNFSFPLVLFFSTSWLLSSIIFFFFDPLFSSFKINTLASSLIPKVGFQQTIAAIYNPSSMVFTLFLVFYLLLCLLVVVKISNVHLGPLRLSK</sequence>
<evidence type="ECO:0000256" key="4">
    <source>
        <dbReference type="ARBA" id="ARBA00021095"/>
    </source>
</evidence>
<reference evidence="17" key="1">
    <citation type="submission" date="2016-05" db="EMBL/GenBank/DDBJ databases">
        <title>Complete mitochondrial genome of Polycheles coccifer.</title>
        <authorList>
            <person name="Tan M.H."/>
            <person name="Gan H.M."/>
            <person name="Bracken-Grissom H."/>
            <person name="Chan T.Y."/>
            <person name="Rahman S."/>
            <person name="Austin C.M."/>
        </authorList>
    </citation>
    <scope>NUCLEOTIDE SEQUENCE</scope>
</reference>
<feature type="transmembrane region" description="Helical" evidence="16">
    <location>
        <begin position="141"/>
        <end position="161"/>
    </location>
</feature>
<evidence type="ECO:0000256" key="14">
    <source>
        <dbReference type="ARBA" id="ARBA00031019"/>
    </source>
</evidence>
<keyword evidence="13 16" id="KW-0472">Membrane</keyword>
<organism evidence="17">
    <name type="scientific">Polycheles coccifer</name>
    <dbReference type="NCBI Taxonomy" id="2004537"/>
    <lineage>
        <taxon>Eukaryota</taxon>
        <taxon>Metazoa</taxon>
        <taxon>Ecdysozoa</taxon>
        <taxon>Arthropoda</taxon>
        <taxon>Crustacea</taxon>
        <taxon>Multicrustacea</taxon>
        <taxon>Malacostraca</taxon>
        <taxon>Eumalacostraca</taxon>
        <taxon>Eucarida</taxon>
        <taxon>Decapoda</taxon>
        <taxon>Pleocyemata</taxon>
        <taxon>Polychelida</taxon>
        <taxon>Eryonoidea</taxon>
        <taxon>Polychelidae</taxon>
        <taxon>Polycheles</taxon>
    </lineage>
</organism>
<keyword evidence="7 16" id="KW-0812">Transmembrane</keyword>
<evidence type="ECO:0000256" key="10">
    <source>
        <dbReference type="ARBA" id="ARBA00022989"/>
    </source>
</evidence>
<dbReference type="EC" id="7.1.1.2" evidence="3"/>
<feature type="transmembrane region" description="Helical" evidence="16">
    <location>
        <begin position="6"/>
        <end position="23"/>
    </location>
</feature>
<evidence type="ECO:0000256" key="8">
    <source>
        <dbReference type="ARBA" id="ARBA00022967"/>
    </source>
</evidence>
<evidence type="ECO:0000256" key="1">
    <source>
        <dbReference type="ARBA" id="ARBA00004225"/>
    </source>
</evidence>
<comment type="similarity">
    <text evidence="2">Belongs to the complex I subunit 6 family.</text>
</comment>
<evidence type="ECO:0000256" key="15">
    <source>
        <dbReference type="ARBA" id="ARBA00049551"/>
    </source>
</evidence>
<keyword evidence="6" id="KW-0679">Respiratory chain</keyword>
<comment type="subcellular location">
    <subcellularLocation>
        <location evidence="1">Mitochondrion membrane</location>
        <topology evidence="1">Multi-pass membrane protein</topology>
    </subcellularLocation>
</comment>
<dbReference type="GO" id="GO:0008137">
    <property type="term" value="F:NADH dehydrogenase (ubiquinone) activity"/>
    <property type="evidence" value="ECO:0007669"/>
    <property type="project" value="UniProtKB-EC"/>
</dbReference>
<keyword evidence="10 16" id="KW-1133">Transmembrane helix</keyword>
<feature type="transmembrane region" description="Helical" evidence="16">
    <location>
        <begin position="53"/>
        <end position="73"/>
    </location>
</feature>